<dbReference type="PANTHER" id="PTHR35870">
    <property type="entry name" value="PROTEIN, PUTATIVE (AFU_ORTHOLOGUE AFUA_5G03330)-RELATED"/>
    <property type="match status" value="1"/>
</dbReference>
<organism evidence="2 3">
    <name type="scientific">Umbelopsis vinacea</name>
    <dbReference type="NCBI Taxonomy" id="44442"/>
    <lineage>
        <taxon>Eukaryota</taxon>
        <taxon>Fungi</taxon>
        <taxon>Fungi incertae sedis</taxon>
        <taxon>Mucoromycota</taxon>
        <taxon>Mucoromycotina</taxon>
        <taxon>Umbelopsidomycetes</taxon>
        <taxon>Umbelopsidales</taxon>
        <taxon>Umbelopsidaceae</taxon>
        <taxon>Umbelopsis</taxon>
    </lineage>
</organism>
<dbReference type="InterPro" id="IPR025337">
    <property type="entry name" value="Questin_oxidase-like"/>
</dbReference>
<evidence type="ECO:0008006" key="4">
    <source>
        <dbReference type="Google" id="ProtNLM"/>
    </source>
</evidence>
<keyword evidence="1" id="KW-0560">Oxidoreductase</keyword>
<dbReference type="GO" id="GO:0016491">
    <property type="term" value="F:oxidoreductase activity"/>
    <property type="evidence" value="ECO:0007669"/>
    <property type="project" value="UniProtKB-KW"/>
</dbReference>
<dbReference type="EMBL" id="JAEPRA010000022">
    <property type="protein sequence ID" value="KAG2172603.1"/>
    <property type="molecule type" value="Genomic_DNA"/>
</dbReference>
<reference evidence="2" key="1">
    <citation type="submission" date="2020-12" db="EMBL/GenBank/DDBJ databases">
        <title>Metabolic potential, ecology and presence of endohyphal bacteria is reflected in genomic diversity of Mucoromycotina.</title>
        <authorList>
            <person name="Muszewska A."/>
            <person name="Okrasinska A."/>
            <person name="Steczkiewicz K."/>
            <person name="Drgas O."/>
            <person name="Orlowska M."/>
            <person name="Perlinska-Lenart U."/>
            <person name="Aleksandrzak-Piekarczyk T."/>
            <person name="Szatraj K."/>
            <person name="Zielenkiewicz U."/>
            <person name="Pilsyk S."/>
            <person name="Malc E."/>
            <person name="Mieczkowski P."/>
            <person name="Kruszewska J.S."/>
            <person name="Biernat P."/>
            <person name="Pawlowska J."/>
        </authorList>
    </citation>
    <scope>NUCLEOTIDE SEQUENCE</scope>
    <source>
        <strain evidence="2">WA0000051536</strain>
    </source>
</reference>
<dbReference type="AlphaFoldDB" id="A0A8H7PEV7"/>
<dbReference type="Pfam" id="PF14027">
    <property type="entry name" value="Questin_oxidase"/>
    <property type="match status" value="1"/>
</dbReference>
<accession>A0A8H7PEV7</accession>
<dbReference type="PANTHER" id="PTHR35870:SF1">
    <property type="entry name" value="PROTEIN, PUTATIVE (AFU_ORTHOLOGUE AFUA_5G03330)-RELATED"/>
    <property type="match status" value="1"/>
</dbReference>
<evidence type="ECO:0000313" key="3">
    <source>
        <dbReference type="Proteomes" id="UP000612746"/>
    </source>
</evidence>
<gene>
    <name evidence="2" type="ORF">INT44_002618</name>
</gene>
<dbReference type="OrthoDB" id="10004862at2759"/>
<comment type="caution">
    <text evidence="2">The sequence shown here is derived from an EMBL/GenBank/DDBJ whole genome shotgun (WGS) entry which is preliminary data.</text>
</comment>
<dbReference type="Proteomes" id="UP000612746">
    <property type="component" value="Unassembled WGS sequence"/>
</dbReference>
<evidence type="ECO:0000313" key="2">
    <source>
        <dbReference type="EMBL" id="KAG2172603.1"/>
    </source>
</evidence>
<sequence length="417" mass="47858">MTIDTSSLFSTKHAHGFALPGITLETRKVLEELLLDNHKKYHIFFNVMQYHNHNPHILLAAAALGASPEALRKMYDIHITYQKPLIAPKYEINDQNFKDYLFEDEAYSSYLAFFDKKLETMSIEEAFTTFATMEPILDNLFAGLFHPLIHYCYGLEFSQKLVAAEGLAMACVHRQDRGFRTQDLDDMEYMHLQGKSVNEILEDIRNDPVLKSSRKYEPTTDNFAHISSPEASKSLLKHIAQWQVAADADDINAKLKELYIASVDIYAASQRPGKKPLLDFFLMHLVTSVYFVRILLPSLNIKHQAKLLRAYFAKVAQWYACRGSPKFDRSLIYNYQSTSPAKENPWFEVWDMGIKNMDLHVVKVVRALSMADEIFSPDGDHYYLKAAQMTVEGTVHGDPLTHSAWSRKPPGYDEAWE</sequence>
<keyword evidence="3" id="KW-1185">Reference proteome</keyword>
<name>A0A8H7PEV7_9FUNG</name>
<evidence type="ECO:0000256" key="1">
    <source>
        <dbReference type="ARBA" id="ARBA00023002"/>
    </source>
</evidence>
<proteinExistence type="predicted"/>
<protein>
    <recommendedName>
        <fullName evidence="4">HypA-like protein</fullName>
    </recommendedName>
</protein>